<sequence length="416" mass="44119">MDTAPDSLRTTDWSRTFHAFGLGTDTPKYLADLRSEKDSRRADALGYLYSAILHQGTVYPATPPAVLHVAGLLPDPAADRPVPGMFDEAMGTDAAPLRQHLLRFLADVARSVAEVEVCGGYSDAELDALADPGERRGELDAFLERMARAEDDDADDGEEVGEDPLLQMVMNTALRDLRRAAPALLEAVRPLLTHRDRGVRQHAVTAAGALSRMGGGLALDLSGAADYAESRDEGAAIVLALVESGGDTAGFLTHHDPAIRACAALSPALADDPAATAELRTALLDPATADAWFEGRPGYFDGHVRFSLVKALVERSGPEDAPDLLPVFQALAAVSSPFAADRDLQGLLRLALGQEGRNASLPLEHLNETQRAYLRAMVDSDSLWDPAIANPGYSAELGGPTPDSTKGAPTCKDVTV</sequence>
<evidence type="ECO:0008006" key="4">
    <source>
        <dbReference type="Google" id="ProtNLM"/>
    </source>
</evidence>
<evidence type="ECO:0000313" key="3">
    <source>
        <dbReference type="Proteomes" id="UP000579647"/>
    </source>
</evidence>
<dbReference type="AlphaFoldDB" id="A0A840W137"/>
<protein>
    <recommendedName>
        <fullName evidence="4">HEAT repeat domain-containing protein</fullName>
    </recommendedName>
</protein>
<keyword evidence="3" id="KW-1185">Reference proteome</keyword>
<dbReference type="EMBL" id="JACHDO010000001">
    <property type="protein sequence ID" value="MBB5489782.1"/>
    <property type="molecule type" value="Genomic_DNA"/>
</dbReference>
<dbReference type="RefSeq" id="WP_246420084.1">
    <property type="nucleotide sequence ID" value="NZ_JACHDO010000001.1"/>
</dbReference>
<evidence type="ECO:0000313" key="2">
    <source>
        <dbReference type="EMBL" id="MBB5489782.1"/>
    </source>
</evidence>
<reference evidence="2 3" key="1">
    <citation type="submission" date="2020-08" db="EMBL/GenBank/DDBJ databases">
        <title>Sequencing the genomes of 1000 actinobacteria strains.</title>
        <authorList>
            <person name="Klenk H.-P."/>
        </authorList>
    </citation>
    <scope>NUCLEOTIDE SEQUENCE [LARGE SCALE GENOMIC DNA]</scope>
    <source>
        <strain evidence="2 3">DSM 44598</strain>
    </source>
</reference>
<proteinExistence type="predicted"/>
<feature type="region of interest" description="Disordered" evidence="1">
    <location>
        <begin position="393"/>
        <end position="416"/>
    </location>
</feature>
<comment type="caution">
    <text evidence="2">The sequence shown here is derived from an EMBL/GenBank/DDBJ whole genome shotgun (WGS) entry which is preliminary data.</text>
</comment>
<organism evidence="2 3">
    <name type="scientific">Nocardiopsis metallicus</name>
    <dbReference type="NCBI Taxonomy" id="179819"/>
    <lineage>
        <taxon>Bacteria</taxon>
        <taxon>Bacillati</taxon>
        <taxon>Actinomycetota</taxon>
        <taxon>Actinomycetes</taxon>
        <taxon>Streptosporangiales</taxon>
        <taxon>Nocardiopsidaceae</taxon>
        <taxon>Nocardiopsis</taxon>
    </lineage>
</organism>
<dbReference type="Proteomes" id="UP000579647">
    <property type="component" value="Unassembled WGS sequence"/>
</dbReference>
<name>A0A840W137_9ACTN</name>
<accession>A0A840W137</accession>
<gene>
    <name evidence="2" type="ORF">HNR07_000919</name>
</gene>
<evidence type="ECO:0000256" key="1">
    <source>
        <dbReference type="SAM" id="MobiDB-lite"/>
    </source>
</evidence>